<reference evidence="3 4" key="1">
    <citation type="submission" date="2015-08" db="EMBL/GenBank/DDBJ databases">
        <authorList>
            <person name="Babu N.S."/>
            <person name="Beckwith C.J."/>
            <person name="Beseler K.G."/>
            <person name="Brison A."/>
            <person name="Carone J.V."/>
            <person name="Caskin T.P."/>
            <person name="Diamond M."/>
            <person name="Durham M.E."/>
            <person name="Foxe J.M."/>
            <person name="Go M."/>
            <person name="Henderson B.A."/>
            <person name="Jones I.B."/>
            <person name="McGettigan J.A."/>
            <person name="Micheletti S.J."/>
            <person name="Nasrallah M.E."/>
            <person name="Ortiz D."/>
            <person name="Piller C.R."/>
            <person name="Privatt S.R."/>
            <person name="Schneider S.L."/>
            <person name="Sharp S."/>
            <person name="Smith T.C."/>
            <person name="Stanton J.D."/>
            <person name="Ullery H.E."/>
            <person name="Wilson R.J."/>
            <person name="Serrano M.G."/>
            <person name="Buck G."/>
            <person name="Lee V."/>
            <person name="Wang Y."/>
            <person name="Carvalho R."/>
            <person name="Voegtly L."/>
            <person name="Shi R."/>
            <person name="Duckworth R."/>
            <person name="Johnson A."/>
            <person name="Loviza R."/>
            <person name="Walstead R."/>
            <person name="Shah Z."/>
            <person name="Kiflezghi M."/>
            <person name="Wade K."/>
            <person name="Ball S.L."/>
            <person name="Bradley K.W."/>
            <person name="Asai D.J."/>
            <person name="Bowman C.A."/>
            <person name="Russell D.A."/>
            <person name="Pope W.H."/>
            <person name="Jacobs-Sera D."/>
            <person name="Hendrix R.W."/>
            <person name="Hatfull G.F."/>
        </authorList>
    </citation>
    <scope>NUCLEOTIDE SEQUENCE [LARGE SCALE GENOMIC DNA]</scope>
    <source>
        <strain evidence="3 4">DSM 27648</strain>
    </source>
</reference>
<dbReference type="InterPro" id="IPR004564">
    <property type="entry name" value="OM_lipoprot_carrier_LolA-like"/>
</dbReference>
<dbReference type="KEGG" id="llu:AKJ09_01265"/>
<evidence type="ECO:0008006" key="5">
    <source>
        <dbReference type="Google" id="ProtNLM"/>
    </source>
</evidence>
<dbReference type="Gene3D" id="2.50.20.10">
    <property type="entry name" value="Lipoprotein localisation LolA/LolB/LppX"/>
    <property type="match status" value="1"/>
</dbReference>
<keyword evidence="1 2" id="KW-0732">Signal</keyword>
<evidence type="ECO:0000313" key="3">
    <source>
        <dbReference type="EMBL" id="AKU94601.1"/>
    </source>
</evidence>
<dbReference type="SUPFAM" id="SSF89392">
    <property type="entry name" value="Prokaryotic lipoproteins and lipoprotein localization factors"/>
    <property type="match status" value="1"/>
</dbReference>
<dbReference type="EMBL" id="CP012333">
    <property type="protein sequence ID" value="AKU94601.1"/>
    <property type="molecule type" value="Genomic_DNA"/>
</dbReference>
<dbReference type="InterPro" id="IPR029046">
    <property type="entry name" value="LolA/LolB/LppX"/>
</dbReference>
<protein>
    <recommendedName>
        <fullName evidence="5">Outer membrane lipoprotein carrier protein LolA</fullName>
    </recommendedName>
</protein>
<dbReference type="RefSeq" id="WP_169927282.1">
    <property type="nucleotide sequence ID" value="NZ_CP012333.1"/>
</dbReference>
<dbReference type="Pfam" id="PF03548">
    <property type="entry name" value="LolA"/>
    <property type="match status" value="1"/>
</dbReference>
<dbReference type="CDD" id="cd16325">
    <property type="entry name" value="LolA"/>
    <property type="match status" value="1"/>
</dbReference>
<dbReference type="STRING" id="1391654.AKJ09_01265"/>
<evidence type="ECO:0000256" key="1">
    <source>
        <dbReference type="ARBA" id="ARBA00022729"/>
    </source>
</evidence>
<evidence type="ECO:0000256" key="2">
    <source>
        <dbReference type="SAM" id="SignalP"/>
    </source>
</evidence>
<evidence type="ECO:0000313" key="4">
    <source>
        <dbReference type="Proteomes" id="UP000064967"/>
    </source>
</evidence>
<accession>A0A0K1PMG1</accession>
<sequence>MTRRRWLFGALALTVLVPAAARADEPARERLEGEKLDPLLAEIANARKSLKSLRANFTQERKMVLLATSVKSTGQLAFVAPDRLRWELFAPDDVIYWVGPEGLSYRTRSSKATLPSAGANVAKGLADLRALLGGDLGTLRERYVLVGSKGPNDVEIVGTAKDPTAAVRGFTLVLDKSLVVPVRARLLEGKTDTVDIAFSNATPNAPIDPKIMRP</sequence>
<name>A0A0K1PMG1_9BACT</name>
<feature type="signal peptide" evidence="2">
    <location>
        <begin position="1"/>
        <end position="23"/>
    </location>
</feature>
<proteinExistence type="predicted"/>
<keyword evidence="4" id="KW-1185">Reference proteome</keyword>
<organism evidence="3 4">
    <name type="scientific">Labilithrix luteola</name>
    <dbReference type="NCBI Taxonomy" id="1391654"/>
    <lineage>
        <taxon>Bacteria</taxon>
        <taxon>Pseudomonadati</taxon>
        <taxon>Myxococcota</taxon>
        <taxon>Polyangia</taxon>
        <taxon>Polyangiales</taxon>
        <taxon>Labilitrichaceae</taxon>
        <taxon>Labilithrix</taxon>
    </lineage>
</organism>
<feature type="chain" id="PRO_5005466278" description="Outer membrane lipoprotein carrier protein LolA" evidence="2">
    <location>
        <begin position="24"/>
        <end position="214"/>
    </location>
</feature>
<gene>
    <name evidence="3" type="ORF">AKJ09_01265</name>
</gene>
<dbReference type="AlphaFoldDB" id="A0A0K1PMG1"/>
<dbReference type="Proteomes" id="UP000064967">
    <property type="component" value="Chromosome"/>
</dbReference>